<dbReference type="CDD" id="cd06222">
    <property type="entry name" value="RNase_H_like"/>
    <property type="match status" value="1"/>
</dbReference>
<dbReference type="InterPro" id="IPR044730">
    <property type="entry name" value="RNase_H-like_dom_plant"/>
</dbReference>
<comment type="caution">
    <text evidence="2">The sequence shown here is derived from an EMBL/GenBank/DDBJ whole genome shotgun (WGS) entry which is preliminary data.</text>
</comment>
<dbReference type="InterPro" id="IPR002156">
    <property type="entry name" value="RNaseH_domain"/>
</dbReference>
<evidence type="ECO:0000313" key="2">
    <source>
        <dbReference type="EMBL" id="KAL0003951.1"/>
    </source>
</evidence>
<reference evidence="2 3" key="1">
    <citation type="submission" date="2024-01" db="EMBL/GenBank/DDBJ databases">
        <title>A telomere-to-telomere, gap-free genome of sweet tea (Lithocarpus litseifolius).</title>
        <authorList>
            <person name="Zhou J."/>
        </authorList>
    </citation>
    <scope>NUCLEOTIDE SEQUENCE [LARGE SCALE GENOMIC DNA]</scope>
    <source>
        <strain evidence="2">Zhou-2022a</strain>
        <tissue evidence="2">Leaf</tissue>
    </source>
</reference>
<proteinExistence type="predicted"/>
<evidence type="ECO:0000259" key="1">
    <source>
        <dbReference type="Pfam" id="PF13456"/>
    </source>
</evidence>
<name>A0AAW2D5J6_9ROSI</name>
<dbReference type="Proteomes" id="UP001459277">
    <property type="component" value="Unassembled WGS sequence"/>
</dbReference>
<feature type="domain" description="RNase H type-1" evidence="1">
    <location>
        <begin position="99"/>
        <end position="208"/>
    </location>
</feature>
<dbReference type="GO" id="GO:0003676">
    <property type="term" value="F:nucleic acid binding"/>
    <property type="evidence" value="ECO:0007669"/>
    <property type="project" value="InterPro"/>
</dbReference>
<dbReference type="Gene3D" id="3.30.420.10">
    <property type="entry name" value="Ribonuclease H-like superfamily/Ribonuclease H"/>
    <property type="match status" value="1"/>
</dbReference>
<dbReference type="AlphaFoldDB" id="A0AAW2D5J6"/>
<organism evidence="2 3">
    <name type="scientific">Lithocarpus litseifolius</name>
    <dbReference type="NCBI Taxonomy" id="425828"/>
    <lineage>
        <taxon>Eukaryota</taxon>
        <taxon>Viridiplantae</taxon>
        <taxon>Streptophyta</taxon>
        <taxon>Embryophyta</taxon>
        <taxon>Tracheophyta</taxon>
        <taxon>Spermatophyta</taxon>
        <taxon>Magnoliopsida</taxon>
        <taxon>eudicotyledons</taxon>
        <taxon>Gunneridae</taxon>
        <taxon>Pentapetalae</taxon>
        <taxon>rosids</taxon>
        <taxon>fabids</taxon>
        <taxon>Fagales</taxon>
        <taxon>Fagaceae</taxon>
        <taxon>Lithocarpus</taxon>
    </lineage>
</organism>
<sequence>MKIPTTEGGGLVVIRLTPKQPDLCDESPGSSDYSTGSTLLLHSAANKLEQAHAEICSLHQDTGTGSESIHIEEQKDVGECENGVISGATPKQAVFLGLNRSGFGAIVRNEKGEVMAAKGPDVLCSEEAKLLACKKAIEFAVDAGFLDLVIEGDNSSVMTAVSTLKIDRSLLGNVVGDVQHLIRNLHWARIDCIRRGGNRVAHVLAQFARNISEDMFWMEDVPPIAKEALYQDANFID</sequence>
<dbReference type="Pfam" id="PF13456">
    <property type="entry name" value="RVT_3"/>
    <property type="match status" value="1"/>
</dbReference>
<gene>
    <name evidence="2" type="ORF">SO802_011512</name>
</gene>
<keyword evidence="3" id="KW-1185">Reference proteome</keyword>
<dbReference type="PANTHER" id="PTHR47074:SF48">
    <property type="entry name" value="POLYNUCLEOTIDYL TRANSFERASE, RIBONUCLEASE H-LIKE SUPERFAMILY PROTEIN"/>
    <property type="match status" value="1"/>
</dbReference>
<accession>A0AAW2D5J6</accession>
<dbReference type="InterPro" id="IPR036397">
    <property type="entry name" value="RNaseH_sf"/>
</dbReference>
<dbReference type="InterPro" id="IPR052929">
    <property type="entry name" value="RNase_H-like_EbsB-rel"/>
</dbReference>
<dbReference type="PANTHER" id="PTHR47074">
    <property type="entry name" value="BNAC02G40300D PROTEIN"/>
    <property type="match status" value="1"/>
</dbReference>
<protein>
    <recommendedName>
        <fullName evidence="1">RNase H type-1 domain-containing protein</fullName>
    </recommendedName>
</protein>
<dbReference type="GO" id="GO:0004523">
    <property type="term" value="F:RNA-DNA hybrid ribonuclease activity"/>
    <property type="evidence" value="ECO:0007669"/>
    <property type="project" value="InterPro"/>
</dbReference>
<dbReference type="EMBL" id="JAZDWU010000004">
    <property type="protein sequence ID" value="KAL0003951.1"/>
    <property type="molecule type" value="Genomic_DNA"/>
</dbReference>
<dbReference type="SUPFAM" id="SSF53098">
    <property type="entry name" value="Ribonuclease H-like"/>
    <property type="match status" value="1"/>
</dbReference>
<dbReference type="InterPro" id="IPR012337">
    <property type="entry name" value="RNaseH-like_sf"/>
</dbReference>
<evidence type="ECO:0000313" key="3">
    <source>
        <dbReference type="Proteomes" id="UP001459277"/>
    </source>
</evidence>